<keyword evidence="1" id="KW-1133">Transmembrane helix</keyword>
<keyword evidence="4" id="KW-1185">Reference proteome</keyword>
<sequence length="222" mass="25392">MHKKSPKKLIRISKLHFVVYFRANEAASSAGWLASLCVTTISLTGFVIAISFLLSADWCSLKTGENVLTDRRGMQHAAYVSRTRDGSIWLRFSADAKYSQDWNKVNETVAQVDTTFIDAETIKILDSYDYFDAWCVLTDLVISVKANASYHPSFISAYDPRERAVKTMVFRHGNNTRYICITFYYASRSGFSFSFYETFNKHTSKRLLSLRLSLISNSSYRL</sequence>
<reference evidence="4" key="1">
    <citation type="submission" date="2012-12" db="EMBL/GenBank/DDBJ databases">
        <authorList>
            <person name="Hellsten U."/>
            <person name="Grimwood J."/>
            <person name="Chapman J.A."/>
            <person name="Shapiro H."/>
            <person name="Aerts A."/>
            <person name="Otillar R.P."/>
            <person name="Terry A.Y."/>
            <person name="Boore J.L."/>
            <person name="Simakov O."/>
            <person name="Marletaz F."/>
            <person name="Cho S.-J."/>
            <person name="Edsinger-Gonzales E."/>
            <person name="Havlak P."/>
            <person name="Kuo D.-H."/>
            <person name="Larsson T."/>
            <person name="Lv J."/>
            <person name="Arendt D."/>
            <person name="Savage R."/>
            <person name="Osoegawa K."/>
            <person name="de Jong P."/>
            <person name="Lindberg D.R."/>
            <person name="Seaver E.C."/>
            <person name="Weisblat D.A."/>
            <person name="Putnam N.H."/>
            <person name="Grigoriev I.V."/>
            <person name="Rokhsar D.S."/>
        </authorList>
    </citation>
    <scope>NUCLEOTIDE SEQUENCE</scope>
</reference>
<dbReference type="RefSeq" id="XP_009014907.1">
    <property type="nucleotide sequence ID" value="XM_009016659.1"/>
</dbReference>
<name>T1F3H6_HELRO</name>
<feature type="transmembrane region" description="Helical" evidence="1">
    <location>
        <begin position="30"/>
        <end position="54"/>
    </location>
</feature>
<dbReference type="EMBL" id="KB096275">
    <property type="protein sequence ID" value="ESO06811.1"/>
    <property type="molecule type" value="Genomic_DNA"/>
</dbReference>
<reference evidence="2 4" key="2">
    <citation type="journal article" date="2013" name="Nature">
        <title>Insights into bilaterian evolution from three spiralian genomes.</title>
        <authorList>
            <person name="Simakov O."/>
            <person name="Marletaz F."/>
            <person name="Cho S.J."/>
            <person name="Edsinger-Gonzales E."/>
            <person name="Havlak P."/>
            <person name="Hellsten U."/>
            <person name="Kuo D.H."/>
            <person name="Larsson T."/>
            <person name="Lv J."/>
            <person name="Arendt D."/>
            <person name="Savage R."/>
            <person name="Osoegawa K."/>
            <person name="de Jong P."/>
            <person name="Grimwood J."/>
            <person name="Chapman J.A."/>
            <person name="Shapiro H."/>
            <person name="Aerts A."/>
            <person name="Otillar R.P."/>
            <person name="Terry A.Y."/>
            <person name="Boore J.L."/>
            <person name="Grigoriev I.V."/>
            <person name="Lindberg D.R."/>
            <person name="Seaver E.C."/>
            <person name="Weisblat D.A."/>
            <person name="Putnam N.H."/>
            <person name="Rokhsar D.S."/>
        </authorList>
    </citation>
    <scope>NUCLEOTIDE SEQUENCE</scope>
</reference>
<evidence type="ECO:0000313" key="2">
    <source>
        <dbReference type="EMBL" id="ESO06811.1"/>
    </source>
</evidence>
<evidence type="ECO:0000313" key="3">
    <source>
        <dbReference type="EnsemblMetazoa" id="HelroP170833"/>
    </source>
</evidence>
<organism evidence="3 4">
    <name type="scientific">Helobdella robusta</name>
    <name type="common">Californian leech</name>
    <dbReference type="NCBI Taxonomy" id="6412"/>
    <lineage>
        <taxon>Eukaryota</taxon>
        <taxon>Metazoa</taxon>
        <taxon>Spiralia</taxon>
        <taxon>Lophotrochozoa</taxon>
        <taxon>Annelida</taxon>
        <taxon>Clitellata</taxon>
        <taxon>Hirudinea</taxon>
        <taxon>Rhynchobdellida</taxon>
        <taxon>Glossiphoniidae</taxon>
        <taxon>Helobdella</taxon>
    </lineage>
</organism>
<dbReference type="CTD" id="20203375"/>
<keyword evidence="1" id="KW-0812">Transmembrane</keyword>
<proteinExistence type="predicted"/>
<reference evidence="3" key="3">
    <citation type="submission" date="2015-06" db="UniProtKB">
        <authorList>
            <consortium name="EnsemblMetazoa"/>
        </authorList>
    </citation>
    <scope>IDENTIFICATION</scope>
</reference>
<dbReference type="HOGENOM" id="CLU_1246558_0_0_1"/>
<evidence type="ECO:0000313" key="4">
    <source>
        <dbReference type="Proteomes" id="UP000015101"/>
    </source>
</evidence>
<dbReference type="OrthoDB" id="10138937at2759"/>
<dbReference type="InParanoid" id="T1F3H6"/>
<gene>
    <name evidence="3" type="primary">20203375</name>
    <name evidence="2" type="ORF">HELRODRAFT_170833</name>
</gene>
<dbReference type="Proteomes" id="UP000015101">
    <property type="component" value="Unassembled WGS sequence"/>
</dbReference>
<dbReference type="AlphaFoldDB" id="T1F3H6"/>
<dbReference type="EnsemblMetazoa" id="HelroT170833">
    <property type="protein sequence ID" value="HelroP170833"/>
    <property type="gene ID" value="HelroG170833"/>
</dbReference>
<dbReference type="EMBL" id="AMQM01003692">
    <property type="status" value="NOT_ANNOTATED_CDS"/>
    <property type="molecule type" value="Genomic_DNA"/>
</dbReference>
<dbReference type="KEGG" id="hro:HELRODRAFT_170833"/>
<evidence type="ECO:0000256" key="1">
    <source>
        <dbReference type="SAM" id="Phobius"/>
    </source>
</evidence>
<dbReference type="GeneID" id="20203375"/>
<protein>
    <submittedName>
        <fullName evidence="2 3">Uncharacterized protein</fullName>
    </submittedName>
</protein>
<keyword evidence="1" id="KW-0472">Membrane</keyword>
<accession>T1F3H6</accession>